<feature type="chain" id="PRO_5016329638" evidence="2">
    <location>
        <begin position="21"/>
        <end position="382"/>
    </location>
</feature>
<feature type="coiled-coil region" evidence="1">
    <location>
        <begin position="335"/>
        <end position="369"/>
    </location>
</feature>
<keyword evidence="1" id="KW-0175">Coiled coil</keyword>
<organism evidence="3">
    <name type="scientific">Helicobacter pylori</name>
    <name type="common">Campylobacter pylori</name>
    <dbReference type="NCBI Taxonomy" id="210"/>
    <lineage>
        <taxon>Bacteria</taxon>
        <taxon>Pseudomonadati</taxon>
        <taxon>Campylobacterota</taxon>
        <taxon>Epsilonproteobacteria</taxon>
        <taxon>Campylobacterales</taxon>
        <taxon>Helicobacteraceae</taxon>
        <taxon>Helicobacter</taxon>
    </lineage>
</organism>
<evidence type="ECO:0000256" key="1">
    <source>
        <dbReference type="SAM" id="Coils"/>
    </source>
</evidence>
<keyword evidence="2" id="KW-0732">Signal</keyword>
<sequence length="382" mass="41721">MKCFLSIFSFLTFCGLSLNGAEAVMTLEPALKAIQADAQAKQKAAQAELKAIEAQSSAKEKAIQAQIEGQLRTQLAIMSAMLKGANGVVTNGVNGMTGGFFAGSDILLGVMEGYSSTLNPLGGSVKTIVEKQKINTQTEIQNMQIALQKNNEMIKLKMNQQNALLEALKNSFEPSVTLKAQMEILSQALGSSSDNAKYIAYNTIGIKAFEETLNGFETWLKAAMQKATLIDYNSLTGQALFQSTIYEPALSFFSSMGAPFGIVETFTLAPTKCPYLDGLKISACLMEQVIQNYRKIVALIQNKLNDADFQNIAYLNGINEEIKTLKGSVDLNALIEVAILNAENHLNYIENLEKKADLWEEQLKLERETTARNIASSKVIVK</sequence>
<evidence type="ECO:0000313" key="3">
    <source>
        <dbReference type="EMBL" id="BBB45152.1"/>
    </source>
</evidence>
<name>A0A2Z5W5S7_HELPX</name>
<dbReference type="EMBL" id="LC338594">
    <property type="protein sequence ID" value="BBB45152.1"/>
    <property type="molecule type" value="Genomic_DNA"/>
</dbReference>
<proteinExistence type="predicted"/>
<gene>
    <name evidence="3" type="primary">cag19</name>
</gene>
<reference evidence="3" key="1">
    <citation type="submission" date="2017-11" db="EMBL/GenBank/DDBJ databases">
        <title>Distribution and pathogenic roles of integrating conjugative elements and cag pathogenicity islands of Helicobacter pylori in Indonesia.</title>
        <authorList>
            <person name="Waskito L.A."/>
            <person name="Miftahussurur M."/>
            <person name="Lusida M.I."/>
            <person name="Syam A.F."/>
            <person name="Suzuki R."/>
            <person name="Subsomwong P."/>
            <person name="Uchida T."/>
            <person name="Hamdan M."/>
            <person name="Nasronudin N."/>
            <person name="Yamaoka Y."/>
        </authorList>
    </citation>
    <scope>NUCLEOTIDE SEQUENCE</scope>
    <source>
        <strain evidence="3">KPG29</strain>
    </source>
</reference>
<accession>A0A2Z5W5S7</accession>
<dbReference type="AlphaFoldDB" id="A0A2Z5W5S7"/>
<feature type="signal peptide" evidence="2">
    <location>
        <begin position="1"/>
        <end position="20"/>
    </location>
</feature>
<evidence type="ECO:0000256" key="2">
    <source>
        <dbReference type="SAM" id="SignalP"/>
    </source>
</evidence>
<protein>
    <submittedName>
        <fullName evidence="3">Cag pathogenicity island protein 19</fullName>
    </submittedName>
</protein>